<organism evidence="2 3">
    <name type="scientific">Lepeophtheirus salmonis</name>
    <name type="common">Salmon louse</name>
    <name type="synonym">Caligus salmonis</name>
    <dbReference type="NCBI Taxonomy" id="72036"/>
    <lineage>
        <taxon>Eukaryota</taxon>
        <taxon>Metazoa</taxon>
        <taxon>Ecdysozoa</taxon>
        <taxon>Arthropoda</taxon>
        <taxon>Crustacea</taxon>
        <taxon>Multicrustacea</taxon>
        <taxon>Hexanauplia</taxon>
        <taxon>Copepoda</taxon>
        <taxon>Siphonostomatoida</taxon>
        <taxon>Caligidae</taxon>
        <taxon>Lepeophtheirus</taxon>
    </lineage>
</organism>
<dbReference type="PANTHER" id="PTHR11012:SF30">
    <property type="entry name" value="PROTEIN KINASE-LIKE DOMAIN-CONTAINING"/>
    <property type="match status" value="1"/>
</dbReference>
<feature type="compositionally biased region" description="Basic residues" evidence="1">
    <location>
        <begin position="251"/>
        <end position="262"/>
    </location>
</feature>
<proteinExistence type="predicted"/>
<dbReference type="EMBL" id="HG994583">
    <property type="protein sequence ID" value="CAF2924346.1"/>
    <property type="molecule type" value="Genomic_DNA"/>
</dbReference>
<feature type="region of interest" description="Disordered" evidence="1">
    <location>
        <begin position="247"/>
        <end position="306"/>
    </location>
</feature>
<dbReference type="AlphaFoldDB" id="A0A7R8CTJ5"/>
<dbReference type="Proteomes" id="UP000675881">
    <property type="component" value="Chromosome 4"/>
</dbReference>
<accession>A0A7R8CTJ5</accession>
<feature type="compositionally biased region" description="Polar residues" evidence="1">
    <location>
        <begin position="284"/>
        <end position="306"/>
    </location>
</feature>
<protein>
    <submittedName>
        <fullName evidence="2">(salmon louse) hypothetical protein</fullName>
    </submittedName>
</protein>
<dbReference type="PANTHER" id="PTHR11012">
    <property type="entry name" value="PROTEIN KINASE-LIKE DOMAIN-CONTAINING"/>
    <property type="match status" value="1"/>
</dbReference>
<feature type="region of interest" description="Disordered" evidence="1">
    <location>
        <begin position="1"/>
        <end position="34"/>
    </location>
</feature>
<evidence type="ECO:0000256" key="1">
    <source>
        <dbReference type="SAM" id="MobiDB-lite"/>
    </source>
</evidence>
<evidence type="ECO:0000313" key="3">
    <source>
        <dbReference type="Proteomes" id="UP000675881"/>
    </source>
</evidence>
<name>A0A7R8CTJ5_LEPSM</name>
<feature type="compositionally biased region" description="Low complexity" evidence="1">
    <location>
        <begin position="25"/>
        <end position="34"/>
    </location>
</feature>
<keyword evidence="3" id="KW-1185">Reference proteome</keyword>
<sequence length="488" mass="54272">MLSEKQKKGNYHNPHQQYKASAEMPSSSSPTTSRRCMYGRGHSMDVTSFAVPEDFELTQSSYSVFTSLTSTSTSSLSQDNPSIHRSVEDHRPLLSSLRQRSSSLPRILPPIFDDESEKVNLSTHRKSIAGSLLNHTSMTMGMATAPGNTKYASTSTLVREMQKFVCRQADDVSHLLPLPLPTKYSLIIKEEDEESIVEDSSDFLSPLQTQFALINLAKVHAASLAMKRIAPQLFEDVIKTLDERKDSSNYTHHHPTHHHHHSSPSSTPSNTASSIPTIHAPQLYPNNTSSSAPSGSCPNNNTNNHTLSSVKIRREDIENRIINSPFSNSTLRSLCQTFLSPESGHIFGLCLNEDINVKTINFRYAVDGEGEIVSCKFDRMSASTVGPILGDLYTFFFNCIDPETLRGGSLDLKELLKHYHSSLVSSCSDLKIQVSGLQGFEEFLETFKNNVKPGCFISFLLNTKKSGLHDKNEAKVKMETLMQELIKI</sequence>
<gene>
    <name evidence="2" type="ORF">LSAA_8877</name>
</gene>
<evidence type="ECO:0000313" key="2">
    <source>
        <dbReference type="EMBL" id="CAF2924346.1"/>
    </source>
</evidence>
<feature type="compositionally biased region" description="Low complexity" evidence="1">
    <location>
        <begin position="263"/>
        <end position="277"/>
    </location>
</feature>
<reference evidence="2" key="1">
    <citation type="submission" date="2021-02" db="EMBL/GenBank/DDBJ databases">
        <authorList>
            <person name="Bekaert M."/>
        </authorList>
    </citation>
    <scope>NUCLEOTIDE SEQUENCE</scope>
    <source>
        <strain evidence="2">IoA-00</strain>
    </source>
</reference>